<dbReference type="Gene3D" id="3.40.50.150">
    <property type="entry name" value="Vaccinia Virus protein VP39"/>
    <property type="match status" value="1"/>
</dbReference>
<evidence type="ECO:0000313" key="4">
    <source>
        <dbReference type="EMBL" id="KAK7036009.1"/>
    </source>
</evidence>
<keyword evidence="5" id="KW-1185">Reference proteome</keyword>
<feature type="signal peptide" evidence="2">
    <location>
        <begin position="1"/>
        <end position="23"/>
    </location>
</feature>
<protein>
    <submittedName>
        <fullName evidence="4">Methyltransf-25 domain-containing protein</fullName>
    </submittedName>
</protein>
<reference evidence="4 5" key="1">
    <citation type="journal article" date="2024" name="J Genomics">
        <title>Draft genome sequencing and assembly of Favolaschia claudopus CIRM-BRFM 2984 isolated from oak limbs.</title>
        <authorList>
            <person name="Navarro D."/>
            <person name="Drula E."/>
            <person name="Chaduli D."/>
            <person name="Cazenave R."/>
            <person name="Ahrendt S."/>
            <person name="Wang J."/>
            <person name="Lipzen A."/>
            <person name="Daum C."/>
            <person name="Barry K."/>
            <person name="Grigoriev I.V."/>
            <person name="Favel A."/>
            <person name="Rosso M.N."/>
            <person name="Martin F."/>
        </authorList>
    </citation>
    <scope>NUCLEOTIDE SEQUENCE [LARGE SCALE GENOMIC DNA]</scope>
    <source>
        <strain evidence="4 5">CIRM-BRFM 2984</strain>
    </source>
</reference>
<dbReference type="InterPro" id="IPR029063">
    <property type="entry name" value="SAM-dependent_MTases_sf"/>
</dbReference>
<keyword evidence="1" id="KW-0808">Transferase</keyword>
<keyword evidence="2" id="KW-0732">Signal</keyword>
<dbReference type="PANTHER" id="PTHR43861">
    <property type="entry name" value="TRANS-ACONITATE 2-METHYLTRANSFERASE-RELATED"/>
    <property type="match status" value="1"/>
</dbReference>
<dbReference type="CDD" id="cd02440">
    <property type="entry name" value="AdoMet_MTases"/>
    <property type="match status" value="1"/>
</dbReference>
<evidence type="ECO:0000259" key="3">
    <source>
        <dbReference type="Pfam" id="PF13649"/>
    </source>
</evidence>
<feature type="chain" id="PRO_5043373383" evidence="2">
    <location>
        <begin position="24"/>
        <end position="246"/>
    </location>
</feature>
<dbReference type="InterPro" id="IPR041698">
    <property type="entry name" value="Methyltransf_25"/>
</dbReference>
<dbReference type="AlphaFoldDB" id="A0AAW0C9P3"/>
<comment type="caution">
    <text evidence="4">The sequence shown here is derived from an EMBL/GenBank/DDBJ whole genome shotgun (WGS) entry which is preliminary data.</text>
</comment>
<dbReference type="EMBL" id="JAWWNJ010000019">
    <property type="protein sequence ID" value="KAK7036009.1"/>
    <property type="molecule type" value="Genomic_DNA"/>
</dbReference>
<dbReference type="SUPFAM" id="SSF53335">
    <property type="entry name" value="S-adenosyl-L-methionine-dependent methyltransferases"/>
    <property type="match status" value="1"/>
</dbReference>
<evidence type="ECO:0000256" key="1">
    <source>
        <dbReference type="ARBA" id="ARBA00022679"/>
    </source>
</evidence>
<accession>A0AAW0C9P3</accession>
<sequence>MSRRYLWALALLLLLYSVRKMSSEHSHHHHHDFAAANQALFDKHAHEADQRPDAAEVASKISEAILQAYSFDKDSTLVLDYACGTGIVARNIVPHCKTYIGVDISQGMVDQFTKGAQAHGISTDKMRAIRTELKGEDHELDGTKFDVVMCSLAYHHIGDILSVTRLLAFFLKPGGTLIVVDFPNMNAMTIPEEFSHSIAHRGGISESAIKEAYEAAGLGEFELVLFKGPKSTMHPEDIFLAKGAKL</sequence>
<name>A0AAW0C9P3_9AGAR</name>
<evidence type="ECO:0000313" key="5">
    <source>
        <dbReference type="Proteomes" id="UP001362999"/>
    </source>
</evidence>
<dbReference type="Pfam" id="PF13649">
    <property type="entry name" value="Methyltransf_25"/>
    <property type="match status" value="1"/>
</dbReference>
<feature type="domain" description="Methyltransferase" evidence="3">
    <location>
        <begin position="78"/>
        <end position="175"/>
    </location>
</feature>
<proteinExistence type="predicted"/>
<dbReference type="Proteomes" id="UP001362999">
    <property type="component" value="Unassembled WGS sequence"/>
</dbReference>
<dbReference type="GO" id="GO:0016740">
    <property type="term" value="F:transferase activity"/>
    <property type="evidence" value="ECO:0007669"/>
    <property type="project" value="UniProtKB-KW"/>
</dbReference>
<gene>
    <name evidence="4" type="ORF">R3P38DRAFT_2910165</name>
</gene>
<organism evidence="4 5">
    <name type="scientific">Favolaschia claudopus</name>
    <dbReference type="NCBI Taxonomy" id="2862362"/>
    <lineage>
        <taxon>Eukaryota</taxon>
        <taxon>Fungi</taxon>
        <taxon>Dikarya</taxon>
        <taxon>Basidiomycota</taxon>
        <taxon>Agaricomycotina</taxon>
        <taxon>Agaricomycetes</taxon>
        <taxon>Agaricomycetidae</taxon>
        <taxon>Agaricales</taxon>
        <taxon>Marasmiineae</taxon>
        <taxon>Mycenaceae</taxon>
        <taxon>Favolaschia</taxon>
    </lineage>
</organism>
<evidence type="ECO:0000256" key="2">
    <source>
        <dbReference type="SAM" id="SignalP"/>
    </source>
</evidence>
<dbReference type="PANTHER" id="PTHR43861:SF3">
    <property type="entry name" value="PUTATIVE (AFU_ORTHOLOGUE AFUA_2G14390)-RELATED"/>
    <property type="match status" value="1"/>
</dbReference>